<protein>
    <recommendedName>
        <fullName evidence="1">Suppressor of fused-like domain-containing protein</fullName>
    </recommendedName>
</protein>
<comment type="caution">
    <text evidence="2">The sequence shown here is derived from an EMBL/GenBank/DDBJ whole genome shotgun (WGS) entry which is preliminary data.</text>
</comment>
<keyword evidence="3" id="KW-1185">Reference proteome</keyword>
<name>A0A4R4N8Y9_9ACTN</name>
<dbReference type="InterPro" id="IPR020941">
    <property type="entry name" value="SUFU-like_domain"/>
</dbReference>
<evidence type="ECO:0000259" key="1">
    <source>
        <dbReference type="Pfam" id="PF05076"/>
    </source>
</evidence>
<feature type="domain" description="Suppressor of fused-like" evidence="1">
    <location>
        <begin position="52"/>
        <end position="181"/>
    </location>
</feature>
<dbReference type="EMBL" id="SMJZ01000071">
    <property type="protein sequence ID" value="TDC05369.1"/>
    <property type="molecule type" value="Genomic_DNA"/>
</dbReference>
<accession>A0A4R4N8Y9</accession>
<dbReference type="RefSeq" id="WP_132334075.1">
    <property type="nucleotide sequence ID" value="NZ_SMJZ01000071.1"/>
</dbReference>
<evidence type="ECO:0000313" key="3">
    <source>
        <dbReference type="Proteomes" id="UP000295157"/>
    </source>
</evidence>
<sequence length="189" mass="20559">MEAGSVDAYLARLGEWAGAEPESMLITPDEVSPPVRAFAYRGQFGEDTISGFTFGLSSVAHPDWEFGRPELFISMNSPRPDWVFAAGFVAAHYRGEKRFAAGDAFVLDAPISPEESDMSALLAFLVTDLDPEFTHLELPDRTINLIQLYPLHASEIPLLEAEGGAALLSATDVDFHDPARPPLSGPARR</sequence>
<dbReference type="OrthoDB" id="2902204at2"/>
<dbReference type="Pfam" id="PF05076">
    <property type="entry name" value="SUFU"/>
    <property type="match status" value="1"/>
</dbReference>
<organism evidence="2 3">
    <name type="scientific">Nonomuraea longispora</name>
    <dbReference type="NCBI Taxonomy" id="1848320"/>
    <lineage>
        <taxon>Bacteria</taxon>
        <taxon>Bacillati</taxon>
        <taxon>Actinomycetota</taxon>
        <taxon>Actinomycetes</taxon>
        <taxon>Streptosporangiales</taxon>
        <taxon>Streptosporangiaceae</taxon>
        <taxon>Nonomuraea</taxon>
    </lineage>
</organism>
<dbReference type="Proteomes" id="UP000295157">
    <property type="component" value="Unassembled WGS sequence"/>
</dbReference>
<evidence type="ECO:0000313" key="2">
    <source>
        <dbReference type="EMBL" id="TDC05369.1"/>
    </source>
</evidence>
<gene>
    <name evidence="2" type="ORF">E1267_19855</name>
</gene>
<reference evidence="2 3" key="1">
    <citation type="submission" date="2019-02" db="EMBL/GenBank/DDBJ databases">
        <title>Draft genome sequences of novel Actinobacteria.</title>
        <authorList>
            <person name="Sahin N."/>
            <person name="Ay H."/>
            <person name="Saygin H."/>
        </authorList>
    </citation>
    <scope>NUCLEOTIDE SEQUENCE [LARGE SCALE GENOMIC DNA]</scope>
    <source>
        <strain evidence="2 3">KC201</strain>
    </source>
</reference>
<proteinExistence type="predicted"/>
<dbReference type="AlphaFoldDB" id="A0A4R4N8Y9"/>